<proteinExistence type="inferred from homology"/>
<keyword evidence="5" id="KW-0479">Metal-binding</keyword>
<gene>
    <name evidence="10" type="ORF">PEVE_00008932</name>
</gene>
<dbReference type="PANTHER" id="PTHR12153:SF15">
    <property type="entry name" value="PROTEIN ADENYLYLTRANSFERASE SELO, MITOCHONDRIAL"/>
    <property type="match status" value="1"/>
</dbReference>
<comment type="caution">
    <text evidence="10">The sequence shown here is derived from an EMBL/GenBank/DDBJ whole genome shotgun (WGS) entry which is preliminary data.</text>
</comment>
<comment type="cofactor">
    <cofactor evidence="1">
        <name>Mg(2+)</name>
        <dbReference type="ChEBI" id="CHEBI:18420"/>
    </cofactor>
</comment>
<accession>A0ABN8R385</accession>
<evidence type="ECO:0000256" key="2">
    <source>
        <dbReference type="ARBA" id="ARBA00009747"/>
    </source>
</evidence>
<keyword evidence="7" id="KW-0067">ATP-binding</keyword>
<keyword evidence="3" id="KW-0808">Transferase</keyword>
<dbReference type="PANTHER" id="PTHR12153">
    <property type="entry name" value="SELENOPROTEIN O"/>
    <property type="match status" value="1"/>
</dbReference>
<evidence type="ECO:0000256" key="5">
    <source>
        <dbReference type="ARBA" id="ARBA00022723"/>
    </source>
</evidence>
<evidence type="ECO:0000256" key="4">
    <source>
        <dbReference type="ARBA" id="ARBA00022695"/>
    </source>
</evidence>
<comment type="similarity">
    <text evidence="2">Belongs to the SELO family.</text>
</comment>
<reference evidence="10 11" key="1">
    <citation type="submission" date="2022-05" db="EMBL/GenBank/DDBJ databases">
        <authorList>
            <consortium name="Genoscope - CEA"/>
            <person name="William W."/>
        </authorList>
    </citation>
    <scope>NUCLEOTIDE SEQUENCE [LARGE SCALE GENOMIC DNA]</scope>
</reference>
<dbReference type="Proteomes" id="UP001159427">
    <property type="component" value="Unassembled WGS sequence"/>
</dbReference>
<dbReference type="EMBL" id="CALNXI010001609">
    <property type="protein sequence ID" value="CAH3173246.1"/>
    <property type="molecule type" value="Genomic_DNA"/>
</dbReference>
<sequence>DARRRNSFKNQPELFKWNLLKLAEAIQDAVPLQESISSLEERFHAEFENCFLAKMRLKLGLVKKELPTDKNVITSLFDTMEQTGADFTNTFRCLCRVSPSSCTSTESGDEDVVEYLVSQCVSLQGMIKTTSNFVEWRVRLDQEFDGQQNSDQVNNERIRIMNSNNPRLILRNYIAQNAIEAAENGDFTVVQNLLRRLETPYSEDTELQKAIFPQRKSIESSRTSHHTPALFNISDPLEMYLDKPPDDALNMRLT</sequence>
<protein>
    <recommendedName>
        <fullName evidence="9">Selenoprotein O</fullName>
    </recommendedName>
</protein>
<evidence type="ECO:0000256" key="1">
    <source>
        <dbReference type="ARBA" id="ARBA00001946"/>
    </source>
</evidence>
<dbReference type="Pfam" id="PF02696">
    <property type="entry name" value="SelO"/>
    <property type="match status" value="1"/>
</dbReference>
<dbReference type="InterPro" id="IPR003846">
    <property type="entry name" value="SelO"/>
</dbReference>
<organism evidence="10 11">
    <name type="scientific">Porites evermanni</name>
    <dbReference type="NCBI Taxonomy" id="104178"/>
    <lineage>
        <taxon>Eukaryota</taxon>
        <taxon>Metazoa</taxon>
        <taxon>Cnidaria</taxon>
        <taxon>Anthozoa</taxon>
        <taxon>Hexacorallia</taxon>
        <taxon>Scleractinia</taxon>
        <taxon>Fungiina</taxon>
        <taxon>Poritidae</taxon>
        <taxon>Porites</taxon>
    </lineage>
</organism>
<name>A0ABN8R385_9CNID</name>
<evidence type="ECO:0000313" key="10">
    <source>
        <dbReference type="EMBL" id="CAH3173246.1"/>
    </source>
</evidence>
<evidence type="ECO:0000256" key="8">
    <source>
        <dbReference type="ARBA" id="ARBA00022842"/>
    </source>
</evidence>
<feature type="non-terminal residue" evidence="10">
    <location>
        <position position="1"/>
    </location>
</feature>
<evidence type="ECO:0000313" key="11">
    <source>
        <dbReference type="Proteomes" id="UP001159427"/>
    </source>
</evidence>
<evidence type="ECO:0000256" key="3">
    <source>
        <dbReference type="ARBA" id="ARBA00022679"/>
    </source>
</evidence>
<keyword evidence="8" id="KW-0460">Magnesium</keyword>
<evidence type="ECO:0000256" key="6">
    <source>
        <dbReference type="ARBA" id="ARBA00022741"/>
    </source>
</evidence>
<keyword evidence="6" id="KW-0547">Nucleotide-binding</keyword>
<keyword evidence="11" id="KW-1185">Reference proteome</keyword>
<keyword evidence="4" id="KW-0548">Nucleotidyltransferase</keyword>
<evidence type="ECO:0000256" key="7">
    <source>
        <dbReference type="ARBA" id="ARBA00022840"/>
    </source>
</evidence>
<evidence type="ECO:0000256" key="9">
    <source>
        <dbReference type="ARBA" id="ARBA00031547"/>
    </source>
</evidence>